<keyword evidence="4 7" id="KW-1133">Transmembrane helix</keyword>
<feature type="region of interest" description="Disordered" evidence="6">
    <location>
        <begin position="475"/>
        <end position="494"/>
    </location>
</feature>
<evidence type="ECO:0000313" key="9">
    <source>
        <dbReference type="Proteomes" id="UP001501447"/>
    </source>
</evidence>
<feature type="transmembrane region" description="Helical" evidence="7">
    <location>
        <begin position="300"/>
        <end position="325"/>
    </location>
</feature>
<evidence type="ECO:0000256" key="2">
    <source>
        <dbReference type="ARBA" id="ARBA00022475"/>
    </source>
</evidence>
<feature type="transmembrane region" description="Helical" evidence="7">
    <location>
        <begin position="65"/>
        <end position="86"/>
    </location>
</feature>
<evidence type="ECO:0000256" key="3">
    <source>
        <dbReference type="ARBA" id="ARBA00022692"/>
    </source>
</evidence>
<dbReference type="InterPro" id="IPR036259">
    <property type="entry name" value="MFS_trans_sf"/>
</dbReference>
<name>A0ABP6DFV7_9ACTN</name>
<accession>A0ABP6DFV7</accession>
<evidence type="ECO:0000313" key="8">
    <source>
        <dbReference type="EMBL" id="GAA2639714.1"/>
    </source>
</evidence>
<proteinExistence type="predicted"/>
<keyword evidence="3 7" id="KW-0812">Transmembrane</keyword>
<dbReference type="PANTHER" id="PTHR23513:SF11">
    <property type="entry name" value="STAPHYLOFERRIN A TRANSPORTER"/>
    <property type="match status" value="1"/>
</dbReference>
<dbReference type="Proteomes" id="UP001501447">
    <property type="component" value="Unassembled WGS sequence"/>
</dbReference>
<evidence type="ECO:0000256" key="7">
    <source>
        <dbReference type="SAM" id="Phobius"/>
    </source>
</evidence>
<feature type="transmembrane region" description="Helical" evidence="7">
    <location>
        <begin position="169"/>
        <end position="191"/>
    </location>
</feature>
<evidence type="ECO:0000256" key="4">
    <source>
        <dbReference type="ARBA" id="ARBA00022989"/>
    </source>
</evidence>
<keyword evidence="2" id="KW-1003">Cell membrane</keyword>
<feature type="transmembrane region" description="Helical" evidence="7">
    <location>
        <begin position="450"/>
        <end position="468"/>
    </location>
</feature>
<protein>
    <recommendedName>
        <fullName evidence="10">MFS transporter</fullName>
    </recommendedName>
</protein>
<evidence type="ECO:0008006" key="10">
    <source>
        <dbReference type="Google" id="ProtNLM"/>
    </source>
</evidence>
<evidence type="ECO:0000256" key="1">
    <source>
        <dbReference type="ARBA" id="ARBA00004651"/>
    </source>
</evidence>
<feature type="region of interest" description="Disordered" evidence="6">
    <location>
        <begin position="195"/>
        <end position="244"/>
    </location>
</feature>
<evidence type="ECO:0000256" key="6">
    <source>
        <dbReference type="SAM" id="MobiDB-lite"/>
    </source>
</evidence>
<sequence>MRAYLAAATLARLADEGMALALPLLALERTGSAAQGAYALTAWMAPHMVAAPVVGALAERARRPRLFFGAALALFALALSLLGVLLGQAPTALTSIVAVAGGSCGPAVTGGLSSLLTAAPLATGPPAGSAAAPAGARARVHALDAATYNAASVTAPAAVSAVALALTPAWATAFLSASAACAALLAPALPLPADRERAARPARTRRRERTGTGPPPRPPRRTRPALGRLVPTARTGRRRTARDVRTAVGVRVTGGVRAVMGVRAPAGARTAGSLRAAVRRRAAPLTVGVHALWRVPHLRALTVATSVAFLGVGALPVTAVLLAAHRGNADGGGLLMTAFALGALAGSVLPAARPPRMRPERLAALSLSGTGAALAGAAPAPSFSVSVALFALAGAGDGPLLSTTLRLRAEHAPEGARTQVFTLGAGLKLSAAAAGAALVGRLSWLDPAPVLLAIGALQLLAALLLHLLSPRTAAVPAGPGGPGTGRRRAARRAG</sequence>
<dbReference type="EMBL" id="BAAARJ010000036">
    <property type="protein sequence ID" value="GAA2639714.1"/>
    <property type="molecule type" value="Genomic_DNA"/>
</dbReference>
<feature type="compositionally biased region" description="Basic residues" evidence="6">
    <location>
        <begin position="485"/>
        <end position="494"/>
    </location>
</feature>
<dbReference type="Gene3D" id="1.20.1250.20">
    <property type="entry name" value="MFS general substrate transporter like domains"/>
    <property type="match status" value="2"/>
</dbReference>
<comment type="subcellular location">
    <subcellularLocation>
        <location evidence="1">Cell membrane</location>
        <topology evidence="1">Multi-pass membrane protein</topology>
    </subcellularLocation>
</comment>
<dbReference type="SUPFAM" id="SSF103473">
    <property type="entry name" value="MFS general substrate transporter"/>
    <property type="match status" value="1"/>
</dbReference>
<dbReference type="PANTHER" id="PTHR23513">
    <property type="entry name" value="INTEGRAL MEMBRANE EFFLUX PROTEIN-RELATED"/>
    <property type="match status" value="1"/>
</dbReference>
<keyword evidence="5 7" id="KW-0472">Membrane</keyword>
<comment type="caution">
    <text evidence="8">The sequence shown here is derived from an EMBL/GenBank/DDBJ whole genome shotgun (WGS) entry which is preliminary data.</text>
</comment>
<gene>
    <name evidence="8" type="ORF">GCM10009863_65980</name>
</gene>
<keyword evidence="9" id="KW-1185">Reference proteome</keyword>
<reference evidence="9" key="1">
    <citation type="journal article" date="2019" name="Int. J. Syst. Evol. Microbiol.">
        <title>The Global Catalogue of Microorganisms (GCM) 10K type strain sequencing project: providing services to taxonomists for standard genome sequencing and annotation.</title>
        <authorList>
            <consortium name="The Broad Institute Genomics Platform"/>
            <consortium name="The Broad Institute Genome Sequencing Center for Infectious Disease"/>
            <person name="Wu L."/>
            <person name="Ma J."/>
        </authorList>
    </citation>
    <scope>NUCLEOTIDE SEQUENCE [LARGE SCALE GENOMIC DNA]</scope>
    <source>
        <strain evidence="9">JCM 16373</strain>
    </source>
</reference>
<organism evidence="8 9">
    <name type="scientific">Streptomyces axinellae</name>
    <dbReference type="NCBI Taxonomy" id="552788"/>
    <lineage>
        <taxon>Bacteria</taxon>
        <taxon>Bacillati</taxon>
        <taxon>Actinomycetota</taxon>
        <taxon>Actinomycetes</taxon>
        <taxon>Kitasatosporales</taxon>
        <taxon>Streptomycetaceae</taxon>
        <taxon>Streptomyces</taxon>
    </lineage>
</organism>
<feature type="transmembrane region" description="Helical" evidence="7">
    <location>
        <begin position="331"/>
        <end position="350"/>
    </location>
</feature>
<evidence type="ECO:0000256" key="5">
    <source>
        <dbReference type="ARBA" id="ARBA00023136"/>
    </source>
</evidence>
<dbReference type="RefSeq" id="WP_344570747.1">
    <property type="nucleotide sequence ID" value="NZ_BAAARJ010000036.1"/>
</dbReference>
<feature type="compositionally biased region" description="Low complexity" evidence="6">
    <location>
        <begin position="224"/>
        <end position="234"/>
    </location>
</feature>